<dbReference type="CDD" id="cd01029">
    <property type="entry name" value="TOPRIM_primases"/>
    <property type="match status" value="1"/>
</dbReference>
<gene>
    <name evidence="1" type="ORF">CBG49_10795</name>
</gene>
<dbReference type="InterPro" id="IPR034154">
    <property type="entry name" value="TOPRIM_DnaG/twinkle"/>
</dbReference>
<dbReference type="Gene3D" id="3.40.1360.10">
    <property type="match status" value="1"/>
</dbReference>
<dbReference type="Pfam" id="PF13481">
    <property type="entry name" value="AAA_25"/>
    <property type="match status" value="1"/>
</dbReference>
<dbReference type="SUPFAM" id="SSF52540">
    <property type="entry name" value="P-loop containing nucleoside triphosphate hydrolases"/>
    <property type="match status" value="1"/>
</dbReference>
<proteinExistence type="predicted"/>
<protein>
    <submittedName>
        <fullName evidence="1">Topoisomerase</fullName>
    </submittedName>
</protein>
<dbReference type="GO" id="GO:0016853">
    <property type="term" value="F:isomerase activity"/>
    <property type="evidence" value="ECO:0007669"/>
    <property type="project" value="UniProtKB-KW"/>
</dbReference>
<dbReference type="InterPro" id="IPR027417">
    <property type="entry name" value="P-loop_NTPase"/>
</dbReference>
<keyword evidence="1" id="KW-0413">Isomerase</keyword>
<dbReference type="RefSeq" id="WP_088594470.1">
    <property type="nucleotide sequence ID" value="NZ_CP022022.1"/>
</dbReference>
<dbReference type="Proteomes" id="UP000197007">
    <property type="component" value="Chromosome"/>
</dbReference>
<dbReference type="Pfam" id="PF13155">
    <property type="entry name" value="Toprim_2"/>
    <property type="match status" value="1"/>
</dbReference>
<dbReference type="Gene3D" id="3.40.50.300">
    <property type="entry name" value="P-loop containing nucleotide triphosphate hydrolases"/>
    <property type="match status" value="1"/>
</dbReference>
<organism evidence="1 2">
    <name type="scientific">Capnocytophaga endodontalis</name>
    <dbReference type="NCBI Taxonomy" id="2708117"/>
    <lineage>
        <taxon>Bacteria</taxon>
        <taxon>Pseudomonadati</taxon>
        <taxon>Bacteroidota</taxon>
        <taxon>Flavobacteriia</taxon>
        <taxon>Flavobacteriales</taxon>
        <taxon>Flavobacteriaceae</taxon>
        <taxon>Capnocytophaga</taxon>
    </lineage>
</organism>
<dbReference type="AlphaFoldDB" id="A0A1Z4BQE6"/>
<evidence type="ECO:0000313" key="1">
    <source>
        <dbReference type="EMBL" id="ASF43521.1"/>
    </source>
</evidence>
<accession>A0A1Z4BQE6</accession>
<dbReference type="KEGG" id="capn:CBG49_10795"/>
<evidence type="ECO:0000313" key="2">
    <source>
        <dbReference type="Proteomes" id="UP000197007"/>
    </source>
</evidence>
<dbReference type="SUPFAM" id="SSF56731">
    <property type="entry name" value="DNA primase core"/>
    <property type="match status" value="1"/>
</dbReference>
<sequence length="692" mass="78531">MLKKQDILSRTEGGLQVFQHYLQGSWRVGKNFKNPFYDDKNASCNIYKDRQGIYKMKDFGNDTFRGDCFFLVGYLYQLDCRNASDFIEILKIINQDLHLGLEESTSIITQKPQIPPTITLGSTTSETKKSISYQFTQKPFTQEELAYWQKYGITQEILNKYNVISLQSYSSTNKDGKPYTITSTYNEWMFAYLFKRHLKVYRPFSKLRFLYGGNPENYCFGESQLPLQGDILFITAGEKDVMSLASRGFSAICFNSETAHIPLQKLQKLKMRFRHLVLLFDSDETGKRASLEQQAQLAPLEVFRLVLPISGTKKDKDISDYFAQGKTGRDLLQLFYQTLSKHYEESLSLLKNCEIQWDKPPQKQETIIAIGKTPVGVQSSLLGITGGEGTGKSHYVSALIAGCLNSKNLPIDTLGTTLLPCPKDKVVLFFDTEQSQDQLYQNISKLLRRAKLTSLPDLLHAFCLTQLPRRERLKVIREGLESFYYQCAGVHLVVIDGIADLIGAVNNEQESVELIEELYLLAGNYKTCIVCVLHLTPSGLKLRGHLGSELQRKATAVLSIEREKNSPISAVKPMKIRNGSLSDTPQILFRWNNELGMHSYVGNQKNEDQKPNKASTLASLVSPLFKERTLWTVQELNIEIQKRTDVKERTAKGYIRTLKEMGILVPQEGNDQLLGMGCVLKELLEDNKNSQG</sequence>
<reference evidence="2" key="1">
    <citation type="submission" date="2017-06" db="EMBL/GenBank/DDBJ databases">
        <title>Complete genome sequence of Capnocytophaga sp. KCOM 1579 (=ChDC OS43) isolated from a human refractory periapical abscess lesion.</title>
        <authorList>
            <person name="Kook J.-K."/>
            <person name="Park S.-N."/>
            <person name="Lim Y.K."/>
            <person name="Roh H."/>
        </authorList>
    </citation>
    <scope>NUCLEOTIDE SEQUENCE [LARGE SCALE GENOMIC DNA]</scope>
    <source>
        <strain evidence="2">ChDC OS43</strain>
    </source>
</reference>
<keyword evidence="2" id="KW-1185">Reference proteome</keyword>
<name>A0A1Z4BQE6_9FLAO</name>
<dbReference type="EMBL" id="CP022022">
    <property type="protein sequence ID" value="ASF43521.1"/>
    <property type="molecule type" value="Genomic_DNA"/>
</dbReference>